<keyword evidence="7 8" id="KW-0472">Membrane</keyword>
<feature type="transmembrane region" description="Helical" evidence="8">
    <location>
        <begin position="434"/>
        <end position="456"/>
    </location>
</feature>
<feature type="transmembrane region" description="Helical" evidence="8">
    <location>
        <begin position="391"/>
        <end position="413"/>
    </location>
</feature>
<evidence type="ECO:0000256" key="1">
    <source>
        <dbReference type="ARBA" id="ARBA00004651"/>
    </source>
</evidence>
<keyword evidence="5 8" id="KW-0812">Transmembrane</keyword>
<feature type="transmembrane region" description="Helical" evidence="8">
    <location>
        <begin position="178"/>
        <end position="202"/>
    </location>
</feature>
<comment type="similarity">
    <text evidence="2">Belongs to the BCCT transporter (TC 2.A.15) family.</text>
</comment>
<evidence type="ECO:0000256" key="4">
    <source>
        <dbReference type="ARBA" id="ARBA00022475"/>
    </source>
</evidence>
<feature type="transmembrane region" description="Helical" evidence="8">
    <location>
        <begin position="311"/>
        <end position="330"/>
    </location>
</feature>
<dbReference type="RefSeq" id="WP_226371109.1">
    <property type="nucleotide sequence ID" value="NZ_JAGIKX010000012.1"/>
</dbReference>
<evidence type="ECO:0000256" key="7">
    <source>
        <dbReference type="ARBA" id="ARBA00023136"/>
    </source>
</evidence>
<dbReference type="PROSITE" id="PS01303">
    <property type="entry name" value="BCCT"/>
    <property type="match status" value="1"/>
</dbReference>
<feature type="transmembrane region" description="Helical" evidence="8">
    <location>
        <begin position="462"/>
        <end position="482"/>
    </location>
</feature>
<feature type="transmembrane region" description="Helical" evidence="8">
    <location>
        <begin position="7"/>
        <end position="24"/>
    </location>
</feature>
<dbReference type="NCBIfam" id="TIGR00842">
    <property type="entry name" value="bcct"/>
    <property type="match status" value="1"/>
</dbReference>
<feature type="transmembrane region" description="Helical" evidence="8">
    <location>
        <begin position="44"/>
        <end position="64"/>
    </location>
</feature>
<evidence type="ECO:0000256" key="5">
    <source>
        <dbReference type="ARBA" id="ARBA00022692"/>
    </source>
</evidence>
<evidence type="ECO:0000256" key="2">
    <source>
        <dbReference type="ARBA" id="ARBA00005658"/>
    </source>
</evidence>
<reference evidence="9 10" key="1">
    <citation type="submission" date="2021-03" db="EMBL/GenBank/DDBJ databases">
        <title>Genomic Encyclopedia of Type Strains, Phase IV (KMG-IV): sequencing the most valuable type-strain genomes for metagenomic binning, comparative biology and taxonomic classification.</title>
        <authorList>
            <person name="Goeker M."/>
        </authorList>
    </citation>
    <scope>NUCLEOTIDE SEQUENCE [LARGE SCALE GENOMIC DNA]</scope>
    <source>
        <strain evidence="9 10">DSM 25790</strain>
    </source>
</reference>
<accession>A0ABS4S875</accession>
<name>A0ABS4S875_9BACI</name>
<feature type="transmembrane region" description="Helical" evidence="8">
    <location>
        <begin position="134"/>
        <end position="157"/>
    </location>
</feature>
<gene>
    <name evidence="9" type="ORF">J2Z81_001651</name>
</gene>
<feature type="transmembrane region" description="Helical" evidence="8">
    <location>
        <begin position="342"/>
        <end position="361"/>
    </location>
</feature>
<proteinExistence type="inferred from homology"/>
<evidence type="ECO:0000256" key="3">
    <source>
        <dbReference type="ARBA" id="ARBA00022448"/>
    </source>
</evidence>
<dbReference type="PANTHER" id="PTHR30047">
    <property type="entry name" value="HIGH-AFFINITY CHOLINE TRANSPORT PROTEIN-RELATED"/>
    <property type="match status" value="1"/>
</dbReference>
<comment type="subcellular location">
    <subcellularLocation>
        <location evidence="1">Cell membrane</location>
        <topology evidence="1">Multi-pass membrane protein</topology>
    </subcellularLocation>
</comment>
<keyword evidence="3" id="KW-0813">Transport</keyword>
<evidence type="ECO:0000313" key="10">
    <source>
        <dbReference type="Proteomes" id="UP001519294"/>
    </source>
</evidence>
<keyword evidence="10" id="KW-1185">Reference proteome</keyword>
<dbReference type="InterPro" id="IPR018093">
    <property type="entry name" value="BCCT_CS"/>
</dbReference>
<keyword evidence="4" id="KW-1003">Cell membrane</keyword>
<evidence type="ECO:0000256" key="6">
    <source>
        <dbReference type="ARBA" id="ARBA00022989"/>
    </source>
</evidence>
<dbReference type="Pfam" id="PF02028">
    <property type="entry name" value="BCCT"/>
    <property type="match status" value="1"/>
</dbReference>
<feature type="transmembrane region" description="Helical" evidence="8">
    <location>
        <begin position="256"/>
        <end position="276"/>
    </location>
</feature>
<evidence type="ECO:0000256" key="8">
    <source>
        <dbReference type="SAM" id="Phobius"/>
    </source>
</evidence>
<organism evidence="9 10">
    <name type="scientific">Virgibacillus alimentarius</name>
    <dbReference type="NCBI Taxonomy" id="698769"/>
    <lineage>
        <taxon>Bacteria</taxon>
        <taxon>Bacillati</taxon>
        <taxon>Bacillota</taxon>
        <taxon>Bacilli</taxon>
        <taxon>Bacillales</taxon>
        <taxon>Bacillaceae</taxon>
        <taxon>Virgibacillus</taxon>
    </lineage>
</organism>
<evidence type="ECO:0000313" key="9">
    <source>
        <dbReference type="EMBL" id="MBP2257697.1"/>
    </source>
</evidence>
<dbReference type="InterPro" id="IPR000060">
    <property type="entry name" value="BCCT_transptr"/>
</dbReference>
<protein>
    <submittedName>
        <fullName evidence="9">Glycine betaine transporter</fullName>
    </submittedName>
</protein>
<dbReference type="PANTHER" id="PTHR30047:SF7">
    <property type="entry name" value="HIGH-AFFINITY CHOLINE TRANSPORT PROTEIN"/>
    <property type="match status" value="1"/>
</dbReference>
<dbReference type="EMBL" id="JAGIKX010000012">
    <property type="protein sequence ID" value="MBP2257697.1"/>
    <property type="molecule type" value="Genomic_DNA"/>
</dbReference>
<comment type="caution">
    <text evidence="9">The sequence shown here is derived from an EMBL/GenBank/DDBJ whole genome shotgun (WGS) entry which is preliminary data.</text>
</comment>
<sequence>MKKATSVFWITLSITFIISLWGALSPVGFENITNTVMNYISVRFGWYYLLLVTFFVVFCIFLIFSPYGKIKLGKPRDKPEFSYPTWIAMLFSAGMGIGLVFYGVASPVSHYIKTPPMAEPGTKEALEDALRVTFFHYGIHAWAIYGSIALVLAYFTFRHGKPGLISKTLEPLFGDKMNTFWGLLVDIIAVMATIVGVATTLGFGATQINGGLSYLLGIGNEFWVQLLIILAVTVLFMISAYTGLGKGIKYLSNTNMSLAGLLFIATLILGPTQYILNSFTNSMGEYIQKLPVESFRIAPNDSEGIQWVRDWTIFFWAWWIAWAPFVGIFIARVSKGRTIREFLSGILIVPTVVSLLWFSTFGMSGVKAQNSGADIAGLPDEQALFGMFDHFPFGVVLSILGLMLIGTFFITSADSATFVLGMQTTNGSLSPSTTIKFVWGFAQSTIAAVLLYTGGLQALQNALISAAFPFSIIMFLMIISFYKALSKEQKK</sequence>
<feature type="transmembrane region" description="Helical" evidence="8">
    <location>
        <begin position="222"/>
        <end position="244"/>
    </location>
</feature>
<feature type="transmembrane region" description="Helical" evidence="8">
    <location>
        <begin position="85"/>
        <end position="105"/>
    </location>
</feature>
<dbReference type="Proteomes" id="UP001519294">
    <property type="component" value="Unassembled WGS sequence"/>
</dbReference>
<keyword evidence="6 8" id="KW-1133">Transmembrane helix</keyword>